<accession>A0A4U5MXK4</accession>
<dbReference type="STRING" id="43335.A0A4U5MXK4"/>
<evidence type="ECO:0000256" key="5">
    <source>
        <dbReference type="ARBA" id="ARBA00023002"/>
    </source>
</evidence>
<evidence type="ECO:0000256" key="4">
    <source>
        <dbReference type="ARBA" id="ARBA00022723"/>
    </source>
</evidence>
<protein>
    <submittedName>
        <fullName evidence="9">Cytochrome P450 86B1-like</fullName>
    </submittedName>
</protein>
<keyword evidence="5" id="KW-0560">Oxidoreductase</keyword>
<keyword evidence="8" id="KW-1133">Transmembrane helix</keyword>
<keyword evidence="4" id="KW-0479">Metal-binding</keyword>
<dbReference type="GO" id="GO:0005506">
    <property type="term" value="F:iron ion binding"/>
    <property type="evidence" value="ECO:0007669"/>
    <property type="project" value="InterPro"/>
</dbReference>
<evidence type="ECO:0000256" key="6">
    <source>
        <dbReference type="ARBA" id="ARBA00023004"/>
    </source>
</evidence>
<keyword evidence="8" id="KW-0812">Transmembrane</keyword>
<comment type="caution">
    <text evidence="9">The sequence shown here is derived from an EMBL/GenBank/DDBJ whole genome shotgun (WGS) entry which is preliminary data.</text>
</comment>
<dbReference type="PANTHER" id="PTHR24296">
    <property type="entry name" value="CYTOCHROME P450"/>
    <property type="match status" value="1"/>
</dbReference>
<name>A0A4U5MXK4_POPAL</name>
<evidence type="ECO:0000313" key="9">
    <source>
        <dbReference type="EMBL" id="TKR74102.1"/>
    </source>
</evidence>
<keyword evidence="6" id="KW-0408">Iron</keyword>
<organism evidence="9">
    <name type="scientific">Populus alba</name>
    <name type="common">White poplar</name>
    <dbReference type="NCBI Taxonomy" id="43335"/>
    <lineage>
        <taxon>Eukaryota</taxon>
        <taxon>Viridiplantae</taxon>
        <taxon>Streptophyta</taxon>
        <taxon>Embryophyta</taxon>
        <taxon>Tracheophyta</taxon>
        <taxon>Spermatophyta</taxon>
        <taxon>Magnoliopsida</taxon>
        <taxon>eudicotyledons</taxon>
        <taxon>Gunneridae</taxon>
        <taxon>Pentapetalae</taxon>
        <taxon>rosids</taxon>
        <taxon>fabids</taxon>
        <taxon>Malpighiales</taxon>
        <taxon>Salicaceae</taxon>
        <taxon>Saliceae</taxon>
        <taxon>Populus</taxon>
    </lineage>
</organism>
<comment type="cofactor">
    <cofactor evidence="1">
        <name>heme</name>
        <dbReference type="ChEBI" id="CHEBI:30413"/>
    </cofactor>
</comment>
<keyword evidence="7" id="KW-0503">Monooxygenase</keyword>
<reference evidence="9" key="1">
    <citation type="submission" date="2018-10" db="EMBL/GenBank/DDBJ databases">
        <title>Population genomic analysis revealed the cold adaptation of white poplar.</title>
        <authorList>
            <person name="Liu Y.-J."/>
        </authorList>
    </citation>
    <scope>NUCLEOTIDE SEQUENCE [LARGE SCALE GENOMIC DNA]</scope>
    <source>
        <strain evidence="9">PAL-ZL1</strain>
    </source>
</reference>
<dbReference type="Gene3D" id="1.10.630.10">
    <property type="entry name" value="Cytochrome P450"/>
    <property type="match status" value="1"/>
</dbReference>
<keyword evidence="3" id="KW-0349">Heme</keyword>
<evidence type="ECO:0000256" key="1">
    <source>
        <dbReference type="ARBA" id="ARBA00001971"/>
    </source>
</evidence>
<dbReference type="EMBL" id="RCHU01001174">
    <property type="protein sequence ID" value="TKR74102.1"/>
    <property type="molecule type" value="Genomic_DNA"/>
</dbReference>
<comment type="similarity">
    <text evidence="2">Belongs to the cytochrome P450 family.</text>
</comment>
<evidence type="ECO:0000256" key="2">
    <source>
        <dbReference type="ARBA" id="ARBA00010617"/>
    </source>
</evidence>
<evidence type="ECO:0000256" key="7">
    <source>
        <dbReference type="ARBA" id="ARBA00023033"/>
    </source>
</evidence>
<evidence type="ECO:0000256" key="8">
    <source>
        <dbReference type="SAM" id="Phobius"/>
    </source>
</evidence>
<dbReference type="GO" id="GO:0004497">
    <property type="term" value="F:monooxygenase activity"/>
    <property type="evidence" value="ECO:0007669"/>
    <property type="project" value="UniProtKB-KW"/>
</dbReference>
<gene>
    <name evidence="9" type="ORF">D5086_0000297050</name>
</gene>
<keyword evidence="8" id="KW-0472">Membrane</keyword>
<dbReference type="AlphaFoldDB" id="A0A4U5MXK4"/>
<feature type="transmembrane region" description="Helical" evidence="8">
    <location>
        <begin position="6"/>
        <end position="22"/>
    </location>
</feature>
<dbReference type="InterPro" id="IPR036396">
    <property type="entry name" value="Cyt_P450_sf"/>
</dbReference>
<sequence length="154" mass="17737">MAFIGIFEIFLAIISYLFFVFFRNRNEFCIDWPLVGMLPDLFLNVHRFLPWSTELVERNNGNYLIRCPWFFNMDIMATTDPANVHHIMSTSLSNYPKGPEFQKIFDIFGDGLFIADSNSWKNQRKIATPNVAAYQPCLAPFGATPPPIAQCVPY</sequence>
<proteinExistence type="inferred from homology"/>
<dbReference type="GO" id="GO:0020037">
    <property type="term" value="F:heme binding"/>
    <property type="evidence" value="ECO:0007669"/>
    <property type="project" value="InterPro"/>
</dbReference>
<dbReference type="SUPFAM" id="SSF48264">
    <property type="entry name" value="Cytochrome P450"/>
    <property type="match status" value="1"/>
</dbReference>
<dbReference type="GO" id="GO:0016705">
    <property type="term" value="F:oxidoreductase activity, acting on paired donors, with incorporation or reduction of molecular oxygen"/>
    <property type="evidence" value="ECO:0007669"/>
    <property type="project" value="InterPro"/>
</dbReference>
<evidence type="ECO:0000256" key="3">
    <source>
        <dbReference type="ARBA" id="ARBA00022617"/>
    </source>
</evidence>